<evidence type="ECO:0000256" key="6">
    <source>
        <dbReference type="SAM" id="MobiDB-lite"/>
    </source>
</evidence>
<dbReference type="Gene3D" id="6.10.340.10">
    <property type="match status" value="1"/>
</dbReference>
<keyword evidence="3 7" id="KW-0812">Transmembrane</keyword>
<dbReference type="RefSeq" id="WP_014825757.1">
    <property type="nucleotide sequence ID" value="NC_018068.1"/>
</dbReference>
<reference evidence="9 10" key="1">
    <citation type="journal article" date="2012" name="J. Bacteriol.">
        <title>Complete genome sequences of Desulfosporosinus orientis DSM765T, Desulfosporosinus youngiae DSM17734T, Desulfosporosinus meridiei DSM13257T, and Desulfosporosinus acidiphilus DSM22704T.</title>
        <authorList>
            <person name="Pester M."/>
            <person name="Brambilla E."/>
            <person name="Alazard D."/>
            <person name="Rattei T."/>
            <person name="Weinmaier T."/>
            <person name="Han J."/>
            <person name="Lucas S."/>
            <person name="Lapidus A."/>
            <person name="Cheng J.F."/>
            <person name="Goodwin L."/>
            <person name="Pitluck S."/>
            <person name="Peters L."/>
            <person name="Ovchinnikova G."/>
            <person name="Teshima H."/>
            <person name="Detter J.C."/>
            <person name="Han C.S."/>
            <person name="Tapia R."/>
            <person name="Land M.L."/>
            <person name="Hauser L."/>
            <person name="Kyrpides N.C."/>
            <person name="Ivanova N.N."/>
            <person name="Pagani I."/>
            <person name="Huntmann M."/>
            <person name="Wei C.L."/>
            <person name="Davenport K.W."/>
            <person name="Daligault H."/>
            <person name="Chain P.S."/>
            <person name="Chen A."/>
            <person name="Mavromatis K."/>
            <person name="Markowitz V."/>
            <person name="Szeto E."/>
            <person name="Mikhailova N."/>
            <person name="Pati A."/>
            <person name="Wagner M."/>
            <person name="Woyke T."/>
            <person name="Ollivier B."/>
            <person name="Klenk H.P."/>
            <person name="Spring S."/>
            <person name="Loy A."/>
        </authorList>
    </citation>
    <scope>NUCLEOTIDE SEQUENCE [LARGE SCALE GENOMIC DNA]</scope>
    <source>
        <strain evidence="10">DSM 22704 / JCM 16185 / SJ4</strain>
    </source>
</reference>
<dbReference type="KEGG" id="dai:Desaci_0685"/>
<sequence>MRSLKQQILILLLGSLVLLAACFITILGWYMKDKAEAAAFIKAQTDLATCEEIIEKTYPGSWAVKNGELYKGSEKINLNNNLVDHLSSLTGDTVTIFLGDTRVATTVRGSNDERAIGTKVSASVAQTVLQDGQNFVGKANVIGQWYETGYMPLRAENGLIVGMFYVGISHSYDQKTINGSLITFAVLGFFLTLFVSLIAWFFLQKFVINPLHNITLGTRDVATGHLTEKIKVSGAKEIEELEEAFNQMVEKIQSLTDDLNRRTDDFDNNLVVKDDNPEVILEKGEEFYEPPSFLTDLSGPTSTMSQPPTDSLGEEDLPKGLNQATLDHIVQFIQTTQRPLSAEEVAESVKLTRVTVRRYLEYLEQQGLVKSEQKYGRVGRPVKLFIPI</sequence>
<dbReference type="Pfam" id="PF00672">
    <property type="entry name" value="HAMP"/>
    <property type="match status" value="1"/>
</dbReference>
<keyword evidence="10" id="KW-1185">Reference proteome</keyword>
<keyword evidence="5 7" id="KW-0472">Membrane</keyword>
<gene>
    <name evidence="9" type="ordered locus">Desaci_0685</name>
</gene>
<dbReference type="Pfam" id="PF17202">
    <property type="entry name" value="sCache_3_3"/>
    <property type="match status" value="1"/>
</dbReference>
<dbReference type="InterPro" id="IPR033463">
    <property type="entry name" value="sCache_3"/>
</dbReference>
<evidence type="ECO:0000256" key="5">
    <source>
        <dbReference type="ARBA" id="ARBA00023136"/>
    </source>
</evidence>
<feature type="domain" description="HAMP" evidence="8">
    <location>
        <begin position="205"/>
        <end position="257"/>
    </location>
</feature>
<dbReference type="AlphaFoldDB" id="I4D1S2"/>
<dbReference type="OrthoDB" id="9814363at2"/>
<dbReference type="SMART" id="SM00304">
    <property type="entry name" value="HAMP"/>
    <property type="match status" value="1"/>
</dbReference>
<evidence type="ECO:0000256" key="7">
    <source>
        <dbReference type="SAM" id="Phobius"/>
    </source>
</evidence>
<dbReference type="InterPro" id="IPR048714">
    <property type="entry name" value="DpiA-like_HTH"/>
</dbReference>
<name>I4D1S2_DESAJ</name>
<dbReference type="HOGENOM" id="CLU_000445_107_19_9"/>
<accession>I4D1S2</accession>
<evidence type="ECO:0000256" key="1">
    <source>
        <dbReference type="ARBA" id="ARBA00004651"/>
    </source>
</evidence>
<dbReference type="GO" id="GO:0005886">
    <property type="term" value="C:plasma membrane"/>
    <property type="evidence" value="ECO:0007669"/>
    <property type="project" value="UniProtKB-SubCell"/>
</dbReference>
<evidence type="ECO:0000256" key="4">
    <source>
        <dbReference type="ARBA" id="ARBA00022989"/>
    </source>
</evidence>
<dbReference type="Gene3D" id="1.10.10.10">
    <property type="entry name" value="Winged helix-like DNA-binding domain superfamily/Winged helix DNA-binding domain"/>
    <property type="match status" value="1"/>
</dbReference>
<dbReference type="eggNOG" id="COG4565">
    <property type="taxonomic scope" value="Bacteria"/>
</dbReference>
<evidence type="ECO:0000259" key="8">
    <source>
        <dbReference type="PROSITE" id="PS50885"/>
    </source>
</evidence>
<comment type="subcellular location">
    <subcellularLocation>
        <location evidence="1">Cell membrane</location>
        <topology evidence="1">Multi-pass membrane protein</topology>
    </subcellularLocation>
</comment>
<dbReference type="InterPro" id="IPR051271">
    <property type="entry name" value="2C-system_Tx_regulators"/>
</dbReference>
<dbReference type="SUPFAM" id="SSF103190">
    <property type="entry name" value="Sensory domain-like"/>
    <property type="match status" value="1"/>
</dbReference>
<protein>
    <submittedName>
        <fullName evidence="9">Response regulator of citrate/malate metabolism</fullName>
    </submittedName>
</protein>
<feature type="transmembrane region" description="Helical" evidence="7">
    <location>
        <begin position="6"/>
        <end position="30"/>
    </location>
</feature>
<dbReference type="CDD" id="cd06225">
    <property type="entry name" value="HAMP"/>
    <property type="match status" value="1"/>
</dbReference>
<dbReference type="InterPro" id="IPR036388">
    <property type="entry name" value="WH-like_DNA-bd_sf"/>
</dbReference>
<dbReference type="InterPro" id="IPR003660">
    <property type="entry name" value="HAMP_dom"/>
</dbReference>
<feature type="transmembrane region" description="Helical" evidence="7">
    <location>
        <begin position="181"/>
        <end position="203"/>
    </location>
</feature>
<feature type="compositionally biased region" description="Polar residues" evidence="6">
    <location>
        <begin position="298"/>
        <end position="309"/>
    </location>
</feature>
<dbReference type="InterPro" id="IPR036390">
    <property type="entry name" value="WH_DNA-bd_sf"/>
</dbReference>
<dbReference type="PROSITE" id="PS51257">
    <property type="entry name" value="PROKAR_LIPOPROTEIN"/>
    <property type="match status" value="1"/>
</dbReference>
<dbReference type="SUPFAM" id="SSF46785">
    <property type="entry name" value="Winged helix' DNA-binding domain"/>
    <property type="match status" value="1"/>
</dbReference>
<dbReference type="PANTHER" id="PTHR45526:SF1">
    <property type="entry name" value="TRANSCRIPTIONAL REGULATORY PROTEIN DCUR-RELATED"/>
    <property type="match status" value="1"/>
</dbReference>
<dbReference type="PANTHER" id="PTHR45526">
    <property type="entry name" value="TRANSCRIPTIONAL REGULATORY PROTEIN DPIA"/>
    <property type="match status" value="1"/>
</dbReference>
<dbReference type="Proteomes" id="UP000002892">
    <property type="component" value="Chromosome"/>
</dbReference>
<dbReference type="InterPro" id="IPR029151">
    <property type="entry name" value="Sensor-like_sf"/>
</dbReference>
<evidence type="ECO:0000256" key="3">
    <source>
        <dbReference type="ARBA" id="ARBA00022692"/>
    </source>
</evidence>
<dbReference type="eggNOG" id="COG3850">
    <property type="taxonomic scope" value="Bacteria"/>
</dbReference>
<feature type="region of interest" description="Disordered" evidence="6">
    <location>
        <begin position="292"/>
        <end position="313"/>
    </location>
</feature>
<dbReference type="SUPFAM" id="SSF158472">
    <property type="entry name" value="HAMP domain-like"/>
    <property type="match status" value="1"/>
</dbReference>
<dbReference type="PROSITE" id="PS50885">
    <property type="entry name" value="HAMP"/>
    <property type="match status" value="1"/>
</dbReference>
<dbReference type="EMBL" id="CP003639">
    <property type="protein sequence ID" value="AFM39746.1"/>
    <property type="molecule type" value="Genomic_DNA"/>
</dbReference>
<dbReference type="GO" id="GO:0000156">
    <property type="term" value="F:phosphorelay response regulator activity"/>
    <property type="evidence" value="ECO:0007669"/>
    <property type="project" value="TreeGrafter"/>
</dbReference>
<proteinExistence type="predicted"/>
<evidence type="ECO:0000313" key="9">
    <source>
        <dbReference type="EMBL" id="AFM39746.1"/>
    </source>
</evidence>
<keyword evidence="2" id="KW-1003">Cell membrane</keyword>
<keyword evidence="4 7" id="KW-1133">Transmembrane helix</keyword>
<organism evidence="9 10">
    <name type="scientific">Desulfosporosinus acidiphilus (strain DSM 22704 / JCM 16185 / SJ4)</name>
    <dbReference type="NCBI Taxonomy" id="646529"/>
    <lineage>
        <taxon>Bacteria</taxon>
        <taxon>Bacillati</taxon>
        <taxon>Bacillota</taxon>
        <taxon>Clostridia</taxon>
        <taxon>Eubacteriales</taxon>
        <taxon>Desulfitobacteriaceae</taxon>
        <taxon>Desulfosporosinus</taxon>
    </lineage>
</organism>
<evidence type="ECO:0000313" key="10">
    <source>
        <dbReference type="Proteomes" id="UP000002892"/>
    </source>
</evidence>
<dbReference type="STRING" id="646529.Desaci_0685"/>
<dbReference type="Pfam" id="PF20714">
    <property type="entry name" value="HTH_64"/>
    <property type="match status" value="1"/>
</dbReference>
<evidence type="ECO:0000256" key="2">
    <source>
        <dbReference type="ARBA" id="ARBA00022475"/>
    </source>
</evidence>